<dbReference type="PIRSF" id="PIRSF000194">
    <property type="entry name" value="DHFR"/>
    <property type="match status" value="1"/>
</dbReference>
<dbReference type="GO" id="GO:0004146">
    <property type="term" value="F:dihydrofolate reductase activity"/>
    <property type="evidence" value="ECO:0007669"/>
    <property type="project" value="UniProtKB-EC"/>
</dbReference>
<dbReference type="PROSITE" id="PS51330">
    <property type="entry name" value="DHFR_2"/>
    <property type="match status" value="1"/>
</dbReference>
<dbReference type="InterPro" id="IPR012259">
    <property type="entry name" value="DHFR"/>
</dbReference>
<dbReference type="PANTHER" id="PTHR48069">
    <property type="entry name" value="DIHYDROFOLATE REDUCTASE"/>
    <property type="match status" value="1"/>
</dbReference>
<dbReference type="EC" id="1.5.1.3" evidence="3 8"/>
<evidence type="ECO:0000256" key="5">
    <source>
        <dbReference type="ARBA" id="ARBA00022857"/>
    </source>
</evidence>
<dbReference type="GO" id="GO:0046655">
    <property type="term" value="P:folic acid metabolic process"/>
    <property type="evidence" value="ECO:0007669"/>
    <property type="project" value="TreeGrafter"/>
</dbReference>
<dbReference type="GO" id="GO:0005829">
    <property type="term" value="C:cytosol"/>
    <property type="evidence" value="ECO:0007669"/>
    <property type="project" value="TreeGrafter"/>
</dbReference>
<evidence type="ECO:0000313" key="11">
    <source>
        <dbReference type="EMBL" id="MDC8011481.1"/>
    </source>
</evidence>
<dbReference type="AlphaFoldDB" id="A0A9X3YG64"/>
<evidence type="ECO:0000256" key="3">
    <source>
        <dbReference type="ARBA" id="ARBA00012856"/>
    </source>
</evidence>
<evidence type="ECO:0000256" key="9">
    <source>
        <dbReference type="RuleBase" id="RU004474"/>
    </source>
</evidence>
<evidence type="ECO:0000256" key="1">
    <source>
        <dbReference type="ARBA" id="ARBA00004903"/>
    </source>
</evidence>
<keyword evidence="12" id="KW-1185">Reference proteome</keyword>
<keyword evidence="6 8" id="KW-0560">Oxidoreductase</keyword>
<dbReference type="GO" id="GO:0070401">
    <property type="term" value="F:NADP+ binding"/>
    <property type="evidence" value="ECO:0007669"/>
    <property type="project" value="UniProtKB-ARBA"/>
</dbReference>
<name>A0A9X3YG64_9GAMM</name>
<comment type="catalytic activity">
    <reaction evidence="8">
        <text>(6S)-5,6,7,8-tetrahydrofolate + NADP(+) = 7,8-dihydrofolate + NADPH + H(+)</text>
        <dbReference type="Rhea" id="RHEA:15009"/>
        <dbReference type="ChEBI" id="CHEBI:15378"/>
        <dbReference type="ChEBI" id="CHEBI:57451"/>
        <dbReference type="ChEBI" id="CHEBI:57453"/>
        <dbReference type="ChEBI" id="CHEBI:57783"/>
        <dbReference type="ChEBI" id="CHEBI:58349"/>
        <dbReference type="EC" id="1.5.1.3"/>
    </reaction>
</comment>
<dbReference type="Pfam" id="PF00186">
    <property type="entry name" value="DHFR_1"/>
    <property type="match status" value="1"/>
</dbReference>
<comment type="similarity">
    <text evidence="2 8 9">Belongs to the dihydrofolate reductase family.</text>
</comment>
<protein>
    <recommendedName>
        <fullName evidence="3 8">Dihydrofolate reductase</fullName>
        <ecNumber evidence="3 8">1.5.1.3</ecNumber>
    </recommendedName>
</protein>
<evidence type="ECO:0000259" key="10">
    <source>
        <dbReference type="PROSITE" id="PS51330"/>
    </source>
</evidence>
<dbReference type="GO" id="GO:0046452">
    <property type="term" value="P:dihydrofolate metabolic process"/>
    <property type="evidence" value="ECO:0007669"/>
    <property type="project" value="TreeGrafter"/>
</dbReference>
<dbReference type="GO" id="GO:0046654">
    <property type="term" value="P:tetrahydrofolate biosynthetic process"/>
    <property type="evidence" value="ECO:0007669"/>
    <property type="project" value="InterPro"/>
</dbReference>
<dbReference type="CDD" id="cd00209">
    <property type="entry name" value="DHFR"/>
    <property type="match status" value="1"/>
</dbReference>
<dbReference type="Proteomes" id="UP001139971">
    <property type="component" value="Unassembled WGS sequence"/>
</dbReference>
<comment type="pathway">
    <text evidence="1 8">Cofactor biosynthesis; tetrahydrofolate biosynthesis; 5,6,7,8-tetrahydrofolate from 7,8-dihydrofolate: step 1/1.</text>
</comment>
<dbReference type="EMBL" id="JAOVZO020000003">
    <property type="protein sequence ID" value="MDC8011481.1"/>
    <property type="molecule type" value="Genomic_DNA"/>
</dbReference>
<keyword evidence="5 8" id="KW-0521">NADP</keyword>
<evidence type="ECO:0000256" key="6">
    <source>
        <dbReference type="ARBA" id="ARBA00023002"/>
    </source>
</evidence>
<dbReference type="RefSeq" id="WP_263542981.1">
    <property type="nucleotide sequence ID" value="NZ_JAOVZO020000003.1"/>
</dbReference>
<proteinExistence type="inferred from homology"/>
<evidence type="ECO:0000256" key="2">
    <source>
        <dbReference type="ARBA" id="ARBA00009539"/>
    </source>
</evidence>
<accession>A0A9X3YG64</accession>
<feature type="domain" description="DHFR" evidence="10">
    <location>
        <begin position="1"/>
        <end position="158"/>
    </location>
</feature>
<dbReference type="PRINTS" id="PR00070">
    <property type="entry name" value="DHFR"/>
</dbReference>
<sequence>MSLVAAVDRQLAIGRRGDMPWHLPDDLRRFKRLTLDKPVLMGRKTALSIGRALPGRRNLVLSRAGHAPYEGQTTVRNLQQAVSLAGVEELMVIGGGEIYALALPLASRLYLTHVDCAASDVDTFFPAFDRGQWRVVAREAHAADDRHEYAMEFVDYIRA</sequence>
<dbReference type="InterPro" id="IPR017925">
    <property type="entry name" value="DHFR_CS"/>
</dbReference>
<keyword evidence="4 8" id="KW-0554">One-carbon metabolism</keyword>
<evidence type="ECO:0000256" key="4">
    <source>
        <dbReference type="ARBA" id="ARBA00022563"/>
    </source>
</evidence>
<evidence type="ECO:0000256" key="8">
    <source>
        <dbReference type="PIRNR" id="PIRNR000194"/>
    </source>
</evidence>
<dbReference type="GO" id="GO:0006730">
    <property type="term" value="P:one-carbon metabolic process"/>
    <property type="evidence" value="ECO:0007669"/>
    <property type="project" value="UniProtKB-KW"/>
</dbReference>
<dbReference type="PANTHER" id="PTHR48069:SF3">
    <property type="entry name" value="DIHYDROFOLATE REDUCTASE"/>
    <property type="match status" value="1"/>
</dbReference>
<dbReference type="Gene3D" id="3.40.430.10">
    <property type="entry name" value="Dihydrofolate Reductase, subunit A"/>
    <property type="match status" value="1"/>
</dbReference>
<reference evidence="11" key="1">
    <citation type="submission" date="2023-02" db="EMBL/GenBank/DDBJ databases">
        <title>Tahibacter soli sp. nov. isolated from soil.</title>
        <authorList>
            <person name="Baek J.H."/>
            <person name="Lee J.K."/>
            <person name="Choi D.G."/>
            <person name="Jeon C.O."/>
        </authorList>
    </citation>
    <scope>NUCLEOTIDE SEQUENCE</scope>
    <source>
        <strain evidence="11">BL</strain>
    </source>
</reference>
<dbReference type="SUPFAM" id="SSF53597">
    <property type="entry name" value="Dihydrofolate reductase-like"/>
    <property type="match status" value="1"/>
</dbReference>
<dbReference type="InterPro" id="IPR001796">
    <property type="entry name" value="DHFR_dom"/>
</dbReference>
<organism evidence="11 12">
    <name type="scientific">Tahibacter soli</name>
    <dbReference type="NCBI Taxonomy" id="2983605"/>
    <lineage>
        <taxon>Bacteria</taxon>
        <taxon>Pseudomonadati</taxon>
        <taxon>Pseudomonadota</taxon>
        <taxon>Gammaproteobacteria</taxon>
        <taxon>Lysobacterales</taxon>
        <taxon>Rhodanobacteraceae</taxon>
        <taxon>Tahibacter</taxon>
    </lineage>
</organism>
<evidence type="ECO:0000313" key="12">
    <source>
        <dbReference type="Proteomes" id="UP001139971"/>
    </source>
</evidence>
<dbReference type="PROSITE" id="PS00075">
    <property type="entry name" value="DHFR_1"/>
    <property type="match status" value="1"/>
</dbReference>
<dbReference type="InterPro" id="IPR024072">
    <property type="entry name" value="DHFR-like_dom_sf"/>
</dbReference>
<gene>
    <name evidence="11" type="ORF">OD750_002845</name>
</gene>
<comment type="function">
    <text evidence="7 8">Key enzyme in folate metabolism. Catalyzes an essential reaction for de novo glycine and purine synthesis, and for DNA precursor synthesis.</text>
</comment>
<dbReference type="FunFam" id="3.40.430.10:FF:000001">
    <property type="entry name" value="Dihydrofolate reductase"/>
    <property type="match status" value="1"/>
</dbReference>
<evidence type="ECO:0000256" key="7">
    <source>
        <dbReference type="ARBA" id="ARBA00025067"/>
    </source>
</evidence>
<comment type="caution">
    <text evidence="11">The sequence shown here is derived from an EMBL/GenBank/DDBJ whole genome shotgun (WGS) entry which is preliminary data.</text>
</comment>